<dbReference type="EMBL" id="LR798199">
    <property type="protein sequence ID" value="CAB5156599.1"/>
    <property type="molecule type" value="Genomic_DNA"/>
</dbReference>
<evidence type="ECO:0000313" key="1">
    <source>
        <dbReference type="EMBL" id="CAB5156599.1"/>
    </source>
</evidence>
<organism evidence="1">
    <name type="scientific">uncultured Caudovirales phage</name>
    <dbReference type="NCBI Taxonomy" id="2100421"/>
    <lineage>
        <taxon>Viruses</taxon>
        <taxon>Duplodnaviria</taxon>
        <taxon>Heunggongvirae</taxon>
        <taxon>Uroviricota</taxon>
        <taxon>Caudoviricetes</taxon>
        <taxon>Peduoviridae</taxon>
        <taxon>Maltschvirus</taxon>
        <taxon>Maltschvirus maltsch</taxon>
    </lineage>
</organism>
<reference evidence="1" key="1">
    <citation type="submission" date="2020-05" db="EMBL/GenBank/DDBJ databases">
        <authorList>
            <person name="Chiriac C."/>
            <person name="Salcher M."/>
            <person name="Ghai R."/>
            <person name="Kavagutti S V."/>
        </authorList>
    </citation>
    <scope>NUCLEOTIDE SEQUENCE</scope>
</reference>
<gene>
    <name evidence="1" type="ORF">UFOVP150_79</name>
</gene>
<accession>A0A6J7W8A3</accession>
<proteinExistence type="predicted"/>
<sequence>MPKNQFDQNYQPAVRTPRSRGWRTRILEAFEADGKTEDDFIKYICARAFNPDDPLASQLIKEVIQRLDPSPKQTLPVIKFHFPSDGTPVEKIESVISAVSTGEMSADIAQVLVNMVKTAVDIEEVTELAARLERLEQLLAKASA</sequence>
<name>A0A6J7W8A3_9CAUD</name>
<protein>
    <recommendedName>
        <fullName evidence="2">Coil containing protein</fullName>
    </recommendedName>
</protein>
<evidence type="ECO:0008006" key="2">
    <source>
        <dbReference type="Google" id="ProtNLM"/>
    </source>
</evidence>